<feature type="domain" description="NB-ARC" evidence="1">
    <location>
        <begin position="37"/>
        <end position="180"/>
    </location>
</feature>
<dbReference type="Pfam" id="PF00931">
    <property type="entry name" value="NB-ARC"/>
    <property type="match status" value="1"/>
</dbReference>
<dbReference type="SUPFAM" id="SSF52540">
    <property type="entry name" value="P-loop containing nucleoside triphosphate hydrolases"/>
    <property type="match status" value="1"/>
</dbReference>
<evidence type="ECO:0000313" key="3">
    <source>
        <dbReference type="Proteomes" id="UP000649573"/>
    </source>
</evidence>
<dbReference type="EMBL" id="BMRE01000061">
    <property type="protein sequence ID" value="GGU76785.1"/>
    <property type="molecule type" value="Genomic_DNA"/>
</dbReference>
<dbReference type="SUPFAM" id="SSF48452">
    <property type="entry name" value="TPR-like"/>
    <property type="match status" value="1"/>
</dbReference>
<dbReference type="InterPro" id="IPR027417">
    <property type="entry name" value="P-loop_NTPase"/>
</dbReference>
<evidence type="ECO:0000259" key="1">
    <source>
        <dbReference type="Pfam" id="PF00931"/>
    </source>
</evidence>
<proteinExistence type="predicted"/>
<reference evidence="3" key="1">
    <citation type="journal article" date="2019" name="Int. J. Syst. Evol. Microbiol.">
        <title>The Global Catalogue of Microorganisms (GCM) 10K type strain sequencing project: providing services to taxonomists for standard genome sequencing and annotation.</title>
        <authorList>
            <consortium name="The Broad Institute Genomics Platform"/>
            <consortium name="The Broad Institute Genome Sequencing Center for Infectious Disease"/>
            <person name="Wu L."/>
            <person name="Ma J."/>
        </authorList>
    </citation>
    <scope>NUCLEOTIDE SEQUENCE [LARGE SCALE GENOMIC DNA]</scope>
    <source>
        <strain evidence="3">JCM 3296</strain>
    </source>
</reference>
<evidence type="ECO:0000313" key="2">
    <source>
        <dbReference type="EMBL" id="GGU76785.1"/>
    </source>
</evidence>
<dbReference type="InterPro" id="IPR011990">
    <property type="entry name" value="TPR-like_helical_dom_sf"/>
</dbReference>
<dbReference type="PRINTS" id="PR00364">
    <property type="entry name" value="DISEASERSIST"/>
</dbReference>
<dbReference type="Pfam" id="PF13174">
    <property type="entry name" value="TPR_6"/>
    <property type="match status" value="1"/>
</dbReference>
<dbReference type="Gene3D" id="1.25.40.10">
    <property type="entry name" value="Tetratricopeptide repeat domain"/>
    <property type="match status" value="2"/>
</dbReference>
<dbReference type="InterPro" id="IPR019734">
    <property type="entry name" value="TPR_rpt"/>
</dbReference>
<dbReference type="Proteomes" id="UP000649573">
    <property type="component" value="Unassembled WGS sequence"/>
</dbReference>
<dbReference type="PANTHER" id="PTHR47691">
    <property type="entry name" value="REGULATOR-RELATED"/>
    <property type="match status" value="1"/>
</dbReference>
<dbReference type="Gene3D" id="3.40.50.300">
    <property type="entry name" value="P-loop containing nucleotide triphosphate hydrolases"/>
    <property type="match status" value="1"/>
</dbReference>
<dbReference type="PANTHER" id="PTHR47691:SF3">
    <property type="entry name" value="HTH-TYPE TRANSCRIPTIONAL REGULATOR RV0890C-RELATED"/>
    <property type="match status" value="1"/>
</dbReference>
<protein>
    <recommendedName>
        <fullName evidence="1">NB-ARC domain-containing protein</fullName>
    </recommendedName>
</protein>
<keyword evidence="3" id="KW-1185">Reference proteome</keyword>
<gene>
    <name evidence="2" type="ORF">GCM10010178_80010</name>
</gene>
<dbReference type="Gene3D" id="1.10.10.10">
    <property type="entry name" value="Winged helix-like DNA-binding domain superfamily/Winged helix DNA-binding domain"/>
    <property type="match status" value="1"/>
</dbReference>
<name>A0ABQ2VBN2_9PSEU</name>
<accession>A0ABQ2VBN2</accession>
<organism evidence="2 3">
    <name type="scientific">Lentzea flava</name>
    <dbReference type="NCBI Taxonomy" id="103732"/>
    <lineage>
        <taxon>Bacteria</taxon>
        <taxon>Bacillati</taxon>
        <taxon>Actinomycetota</taxon>
        <taxon>Actinomycetes</taxon>
        <taxon>Pseudonocardiales</taxon>
        <taxon>Pseudonocardiaceae</taxon>
        <taxon>Lentzea</taxon>
    </lineage>
</organism>
<comment type="caution">
    <text evidence="2">The sequence shown here is derived from an EMBL/GenBank/DDBJ whole genome shotgun (WGS) entry which is preliminary data.</text>
</comment>
<sequence>MKDPVPSAAALPLLPPDLVGRECELLRLRELVHATPSVAIVGQPGVGKTVMATFTAQQMRDEFPDGCFAIDLRGVDEQPLAVHVVFERLLRALGVPQSDIPANEVEQAGAYRAVLSSRRVLVLLDNAADEAQIRPFLVSAPGCRTLITCRRMLMGLEGVRWLQLGPLEDPDAVALLRSIVGDRVREAPGEAAELAALCGNLPLALRIAGNRLASRPSWSLCYLIGQLRDERTRLTSLSAGDLQVRSALEVSYRRLSPRGRTVFRRLAAVPGSDFGVELVRVAAEMTERDALTCLDELLDASMVLVSPVQGRFRFHDLIRIFARERWEAEDAAAERDRVTQVVLRHLLRVASAAGTQFFASGPRSDIFASVEEALVWLNHEASNWFAAVRAAARRGWHREALGLAKSMHWYSDDHWFVVPWEEVFRIGVDAARALGDKSSEAQQLNFVGWALRFESAALGFHEQALRVAVEVGDALEQVWALAYIGAIHVRDGDADRAREILRRSVELSAPFDFWDVHGVVRYRYGRMLLRLGDTEEAFAVLQAVLADVEAHGTAGLSLRRQSLVAMVNIGVGLCLHELGKCGAAVTMFAQARKIHAENGARLMESGAAIWEGRCRLDAGDTAGAAVVLEEALAACEEFPMTELYAQAKAELARLPGKRVPLGGVLPERS</sequence>
<dbReference type="InterPro" id="IPR002182">
    <property type="entry name" value="NB-ARC"/>
</dbReference>
<dbReference type="InterPro" id="IPR036388">
    <property type="entry name" value="WH-like_DNA-bd_sf"/>
</dbReference>